<feature type="transmembrane region" description="Helical" evidence="7">
    <location>
        <begin position="162"/>
        <end position="182"/>
    </location>
</feature>
<gene>
    <name evidence="9" type="ORF">DSTB1V02_LOCUS7682</name>
</gene>
<evidence type="ECO:0000313" key="9">
    <source>
        <dbReference type="EMBL" id="CAD7247857.1"/>
    </source>
</evidence>
<dbReference type="Pfam" id="PF00083">
    <property type="entry name" value="Sugar_tr"/>
    <property type="match status" value="1"/>
</dbReference>
<evidence type="ECO:0000256" key="5">
    <source>
        <dbReference type="ARBA" id="ARBA00022989"/>
    </source>
</evidence>
<dbReference type="InterPro" id="IPR020846">
    <property type="entry name" value="MFS_dom"/>
</dbReference>
<keyword evidence="5 7" id="KW-1133">Transmembrane helix</keyword>
<feature type="transmembrane region" description="Helical" evidence="7">
    <location>
        <begin position="253"/>
        <end position="275"/>
    </location>
</feature>
<dbReference type="Gene3D" id="1.20.1250.20">
    <property type="entry name" value="MFS general substrate transporter like domains"/>
    <property type="match status" value="1"/>
</dbReference>
<name>A0A7R9A7U4_9CRUS</name>
<dbReference type="InterPro" id="IPR036259">
    <property type="entry name" value="MFS_trans_sf"/>
</dbReference>
<dbReference type="InterPro" id="IPR005828">
    <property type="entry name" value="MFS_sugar_transport-like"/>
</dbReference>
<reference evidence="9" key="1">
    <citation type="submission" date="2020-11" db="EMBL/GenBank/DDBJ databases">
        <authorList>
            <person name="Tran Van P."/>
        </authorList>
    </citation>
    <scope>NUCLEOTIDE SEQUENCE</scope>
</reference>
<evidence type="ECO:0000256" key="6">
    <source>
        <dbReference type="ARBA" id="ARBA00023136"/>
    </source>
</evidence>
<proteinExistence type="inferred from homology"/>
<comment type="subcellular location">
    <subcellularLocation>
        <location evidence="1">Membrane</location>
        <topology evidence="1">Multi-pass membrane protein</topology>
    </subcellularLocation>
</comment>
<keyword evidence="4 7" id="KW-0812">Transmembrane</keyword>
<dbReference type="AlphaFoldDB" id="A0A7R9A7U4"/>
<sequence>MSRETVSEAAALVSKEVPGPVSYTMEGGRLSAKNESGIEEDEEGVDEVDFVDTEVSVLSHFHEDAISQAGFGCFQWILLLVVGLGLAADTVELFVVAYVLPSAEVELCLDDFKKGWLGAFSCRFIGGNDAIVEAHTFTTYIEKEKGKGGEERLEEGKRGGKSAPFCVGAITFFGMMIGGFVWGGLADRLGRRRTLLSSLSVNAAFGAIAAFMPTYGTFMTSRLCSGIGIGGSLPIVFAYFSEFLTRKDRGRHMSWLLMAWAIGGVFVALMAWAIIPKTGVMVVENEKEHFSRWREFLLVCSLPSFLAVIGLIFMPESPRFLLDTGRDVEAMMVYQKIYKSNHAGDRNGHYSLSELELPVPKPPSRKIMPPPAPGNSALADFIYSLETVTLI</sequence>
<keyword evidence="10" id="KW-1185">Reference proteome</keyword>
<accession>A0A7R9A7U4</accession>
<organism evidence="9">
    <name type="scientific">Darwinula stevensoni</name>
    <dbReference type="NCBI Taxonomy" id="69355"/>
    <lineage>
        <taxon>Eukaryota</taxon>
        <taxon>Metazoa</taxon>
        <taxon>Ecdysozoa</taxon>
        <taxon>Arthropoda</taxon>
        <taxon>Crustacea</taxon>
        <taxon>Oligostraca</taxon>
        <taxon>Ostracoda</taxon>
        <taxon>Podocopa</taxon>
        <taxon>Podocopida</taxon>
        <taxon>Darwinulocopina</taxon>
        <taxon>Darwinuloidea</taxon>
        <taxon>Darwinulidae</taxon>
        <taxon>Darwinula</taxon>
    </lineage>
</organism>
<dbReference type="SUPFAM" id="SSF103473">
    <property type="entry name" value="MFS general substrate transporter"/>
    <property type="match status" value="1"/>
</dbReference>
<dbReference type="EMBL" id="LR901126">
    <property type="protein sequence ID" value="CAD7247857.1"/>
    <property type="molecule type" value="Genomic_DNA"/>
</dbReference>
<feature type="transmembrane region" description="Helical" evidence="7">
    <location>
        <begin position="295"/>
        <end position="314"/>
    </location>
</feature>
<dbReference type="EMBL" id="CAJPEV010001609">
    <property type="protein sequence ID" value="CAG0893512.1"/>
    <property type="molecule type" value="Genomic_DNA"/>
</dbReference>
<protein>
    <recommendedName>
        <fullName evidence="8">Major facilitator superfamily (MFS) profile domain-containing protein</fullName>
    </recommendedName>
</protein>
<feature type="transmembrane region" description="Helical" evidence="7">
    <location>
        <begin position="194"/>
        <end position="213"/>
    </location>
</feature>
<feature type="domain" description="Major facilitator superfamily (MFS) profile" evidence="8">
    <location>
        <begin position="78"/>
        <end position="391"/>
    </location>
</feature>
<evidence type="ECO:0000313" key="10">
    <source>
        <dbReference type="Proteomes" id="UP000677054"/>
    </source>
</evidence>
<dbReference type="GO" id="GO:0016020">
    <property type="term" value="C:membrane"/>
    <property type="evidence" value="ECO:0007669"/>
    <property type="project" value="UniProtKB-SubCell"/>
</dbReference>
<evidence type="ECO:0000256" key="2">
    <source>
        <dbReference type="ARBA" id="ARBA00008335"/>
    </source>
</evidence>
<dbReference type="PANTHER" id="PTHR23511">
    <property type="entry name" value="SYNAPTIC VESICLE GLYCOPROTEIN 2"/>
    <property type="match status" value="1"/>
</dbReference>
<dbReference type="OrthoDB" id="433512at2759"/>
<evidence type="ECO:0000256" key="3">
    <source>
        <dbReference type="ARBA" id="ARBA00022448"/>
    </source>
</evidence>
<evidence type="ECO:0000256" key="7">
    <source>
        <dbReference type="SAM" id="Phobius"/>
    </source>
</evidence>
<dbReference type="GO" id="GO:0022857">
    <property type="term" value="F:transmembrane transporter activity"/>
    <property type="evidence" value="ECO:0007669"/>
    <property type="project" value="InterPro"/>
</dbReference>
<evidence type="ECO:0000259" key="8">
    <source>
        <dbReference type="PROSITE" id="PS50850"/>
    </source>
</evidence>
<keyword evidence="3" id="KW-0813">Transport</keyword>
<evidence type="ECO:0000256" key="1">
    <source>
        <dbReference type="ARBA" id="ARBA00004141"/>
    </source>
</evidence>
<dbReference type="PANTHER" id="PTHR23511:SF34">
    <property type="entry name" value="SYNAPTIC VESICLE GLYCOPROTEIN 2"/>
    <property type="match status" value="1"/>
</dbReference>
<feature type="transmembrane region" description="Helical" evidence="7">
    <location>
        <begin position="219"/>
        <end position="241"/>
    </location>
</feature>
<dbReference type="Proteomes" id="UP000677054">
    <property type="component" value="Unassembled WGS sequence"/>
</dbReference>
<evidence type="ECO:0000256" key="4">
    <source>
        <dbReference type="ARBA" id="ARBA00022692"/>
    </source>
</evidence>
<keyword evidence="6 7" id="KW-0472">Membrane</keyword>
<comment type="similarity">
    <text evidence="2">Belongs to the major facilitator superfamily.</text>
</comment>
<feature type="transmembrane region" description="Helical" evidence="7">
    <location>
        <begin position="76"/>
        <end position="100"/>
    </location>
</feature>
<dbReference type="PROSITE" id="PS50850">
    <property type="entry name" value="MFS"/>
    <property type="match status" value="1"/>
</dbReference>